<evidence type="ECO:0000313" key="2">
    <source>
        <dbReference type="Proteomes" id="UP001392437"/>
    </source>
</evidence>
<gene>
    <name evidence="1" type="ORF">PG999_004058</name>
</gene>
<accession>A0AAW0R580</accession>
<protein>
    <submittedName>
        <fullName evidence="1">Uncharacterized protein</fullName>
    </submittedName>
</protein>
<keyword evidence="2" id="KW-1185">Reference proteome</keyword>
<comment type="caution">
    <text evidence="1">The sequence shown here is derived from an EMBL/GenBank/DDBJ whole genome shotgun (WGS) entry which is preliminary data.</text>
</comment>
<proteinExistence type="predicted"/>
<organism evidence="1 2">
    <name type="scientific">Apiospora kogelbergensis</name>
    <dbReference type="NCBI Taxonomy" id="1337665"/>
    <lineage>
        <taxon>Eukaryota</taxon>
        <taxon>Fungi</taxon>
        <taxon>Dikarya</taxon>
        <taxon>Ascomycota</taxon>
        <taxon>Pezizomycotina</taxon>
        <taxon>Sordariomycetes</taxon>
        <taxon>Xylariomycetidae</taxon>
        <taxon>Amphisphaeriales</taxon>
        <taxon>Apiosporaceae</taxon>
        <taxon>Apiospora</taxon>
    </lineage>
</organism>
<dbReference type="Proteomes" id="UP001392437">
    <property type="component" value="Unassembled WGS sequence"/>
</dbReference>
<dbReference type="EMBL" id="JAQQWP010000003">
    <property type="protein sequence ID" value="KAK8124140.1"/>
    <property type="molecule type" value="Genomic_DNA"/>
</dbReference>
<dbReference type="AlphaFoldDB" id="A0AAW0R580"/>
<sequence>MVMIRLGCFSFHVTPERDFAGAAGVPFRFNFNPRTEHEDDLQTTYLFRAVLKFLLTFVEIVYVNEWKDGARVLGALQKYELMAALLYGLG</sequence>
<evidence type="ECO:0000313" key="1">
    <source>
        <dbReference type="EMBL" id="KAK8124140.1"/>
    </source>
</evidence>
<reference evidence="1 2" key="1">
    <citation type="submission" date="2023-01" db="EMBL/GenBank/DDBJ databases">
        <title>Analysis of 21 Apiospora genomes using comparative genomics revels a genus with tremendous synthesis potential of carbohydrate active enzymes and secondary metabolites.</title>
        <authorList>
            <person name="Sorensen T."/>
        </authorList>
    </citation>
    <scope>NUCLEOTIDE SEQUENCE [LARGE SCALE GENOMIC DNA]</scope>
    <source>
        <strain evidence="1 2">CBS 117206</strain>
    </source>
</reference>
<name>A0AAW0R580_9PEZI</name>